<protein>
    <submittedName>
        <fullName evidence="1">Uncharacterized protein</fullName>
    </submittedName>
</protein>
<evidence type="ECO:0000313" key="2">
    <source>
        <dbReference type="Proteomes" id="UP000290538"/>
    </source>
</evidence>
<sequence length="129" mass="14696">MKFSEYLINESINEGSKAFSLHSWVSVENAMKNIQADGEFDKSELTHVEKSCKDIWSIVKALCEIDNQLGIILHTLSTMKDDKYLDSFASGTDFDIKDVKKDIIKIDDAVIKLSEDKIKDIAKRMHIVK</sequence>
<name>A0A410T7H6_9CAUD</name>
<dbReference type="Proteomes" id="UP000290538">
    <property type="component" value="Segment"/>
</dbReference>
<evidence type="ECO:0000313" key="1">
    <source>
        <dbReference type="EMBL" id="QAU04884.1"/>
    </source>
</evidence>
<organism evidence="1 2">
    <name type="scientific">Campylobacter phage CP20</name>
    <dbReference type="NCBI Taxonomy" id="2506428"/>
    <lineage>
        <taxon>Viruses</taxon>
        <taxon>Duplodnaviria</taxon>
        <taxon>Heunggongvirae</taxon>
        <taxon>Uroviricota</taxon>
        <taxon>Caudoviricetes</taxon>
        <taxon>Connertonviridae</taxon>
        <taxon>Firehammervirus</taxon>
        <taxon>Firehammervirus CPt10</taxon>
    </lineage>
</organism>
<accession>A0A410T7H6</accession>
<dbReference type="EMBL" id="MK408758">
    <property type="protein sequence ID" value="QAU04884.1"/>
    <property type="molecule type" value="Genomic_DNA"/>
</dbReference>
<reference evidence="1 2" key="1">
    <citation type="submission" date="2019-01" db="EMBL/GenBank/DDBJ databases">
        <title>Complete genome sequence of Campylobacter bacteriophage CP20.</title>
        <authorList>
            <person name="Connerton I.F."/>
        </authorList>
    </citation>
    <scope>NUCLEOTIDE SEQUENCE [LARGE SCALE GENOMIC DNA]</scope>
</reference>
<proteinExistence type="predicted"/>